<dbReference type="EMBL" id="CAUWAG010000010">
    <property type="protein sequence ID" value="CAJ2506621.1"/>
    <property type="molecule type" value="Genomic_DNA"/>
</dbReference>
<dbReference type="PANTHER" id="PTHR48081">
    <property type="entry name" value="AB HYDROLASE SUPERFAMILY PROTEIN C4A8.06C"/>
    <property type="match status" value="1"/>
</dbReference>
<dbReference type="AlphaFoldDB" id="A0AAI8VKJ1"/>
<protein>
    <submittedName>
        <fullName evidence="3">Uu.00g078070.m01.CDS01</fullName>
    </submittedName>
</protein>
<dbReference type="InterPro" id="IPR013094">
    <property type="entry name" value="AB_hydrolase_3"/>
</dbReference>
<organism evidence="3 4">
    <name type="scientific">Anthostomella pinea</name>
    <dbReference type="NCBI Taxonomy" id="933095"/>
    <lineage>
        <taxon>Eukaryota</taxon>
        <taxon>Fungi</taxon>
        <taxon>Dikarya</taxon>
        <taxon>Ascomycota</taxon>
        <taxon>Pezizomycotina</taxon>
        <taxon>Sordariomycetes</taxon>
        <taxon>Xylariomycetidae</taxon>
        <taxon>Xylariales</taxon>
        <taxon>Xylariaceae</taxon>
        <taxon>Anthostomella</taxon>
    </lineage>
</organism>
<sequence length="358" mass="39876">MATSTKPPALTTQPLINSIPADLAPQFEPTYVEYYNNYSAGRLATHQVPIKEYRKDPLRYTISYGHEIIDDGPLVITEEQCPVADGTITVRIFQPDEASGQKPRPVYVNFHGGRWAFGGLETDNEFCKRLALELGCMVFDVDYRLAPEHKFPTAVNDCWAAFNWVRDEKAKSLNLDLEKVSVGGCSAGGHPSAVIAHKCRDKVIPLAFQLLGVPVCDLHVFDPHGELRGDCPYESYREMYHTVPLPAERMGFFHNHFLGCPRPEQLDAYPLDWLVSPIKARDFTGLAPALILTAEMDPLREEGEAYGKKMNEAGSQAEVIRLKGAPHTCMQMDAILESGKQINRESIRALGNTFGKPS</sequence>
<proteinExistence type="predicted"/>
<keyword evidence="4" id="KW-1185">Reference proteome</keyword>
<dbReference type="PANTHER" id="PTHR48081:SF8">
    <property type="entry name" value="ALPHA_BETA HYDROLASE FOLD-3 DOMAIN-CONTAINING PROTEIN-RELATED"/>
    <property type="match status" value="1"/>
</dbReference>
<dbReference type="InterPro" id="IPR029058">
    <property type="entry name" value="AB_hydrolase_fold"/>
</dbReference>
<comment type="caution">
    <text evidence="3">The sequence shown here is derived from an EMBL/GenBank/DDBJ whole genome shotgun (WGS) entry which is preliminary data.</text>
</comment>
<dbReference type="InterPro" id="IPR050300">
    <property type="entry name" value="GDXG_lipolytic_enzyme"/>
</dbReference>
<evidence type="ECO:0000259" key="2">
    <source>
        <dbReference type="Pfam" id="PF07859"/>
    </source>
</evidence>
<keyword evidence="1" id="KW-0378">Hydrolase</keyword>
<reference evidence="3" key="1">
    <citation type="submission" date="2023-10" db="EMBL/GenBank/DDBJ databases">
        <authorList>
            <person name="Hackl T."/>
        </authorList>
    </citation>
    <scope>NUCLEOTIDE SEQUENCE</scope>
</reference>
<gene>
    <name evidence="3" type="ORF">KHLLAP_LOCUS7089</name>
</gene>
<dbReference type="Pfam" id="PF07859">
    <property type="entry name" value="Abhydrolase_3"/>
    <property type="match status" value="1"/>
</dbReference>
<dbReference type="GO" id="GO:0016787">
    <property type="term" value="F:hydrolase activity"/>
    <property type="evidence" value="ECO:0007669"/>
    <property type="project" value="UniProtKB-KW"/>
</dbReference>
<name>A0AAI8VKJ1_9PEZI</name>
<evidence type="ECO:0000313" key="3">
    <source>
        <dbReference type="EMBL" id="CAJ2506621.1"/>
    </source>
</evidence>
<dbReference type="SUPFAM" id="SSF53474">
    <property type="entry name" value="alpha/beta-Hydrolases"/>
    <property type="match status" value="1"/>
</dbReference>
<evidence type="ECO:0000256" key="1">
    <source>
        <dbReference type="ARBA" id="ARBA00022801"/>
    </source>
</evidence>
<dbReference type="Gene3D" id="3.40.50.1820">
    <property type="entry name" value="alpha/beta hydrolase"/>
    <property type="match status" value="1"/>
</dbReference>
<evidence type="ECO:0000313" key="4">
    <source>
        <dbReference type="Proteomes" id="UP001295740"/>
    </source>
</evidence>
<accession>A0AAI8VKJ1</accession>
<dbReference type="Proteomes" id="UP001295740">
    <property type="component" value="Unassembled WGS sequence"/>
</dbReference>
<feature type="domain" description="Alpha/beta hydrolase fold-3" evidence="2">
    <location>
        <begin position="108"/>
        <end position="330"/>
    </location>
</feature>